<keyword evidence="2" id="KW-0808">Transferase</keyword>
<dbReference type="Proteomes" id="UP000245207">
    <property type="component" value="Unassembled WGS sequence"/>
</dbReference>
<dbReference type="PANTHER" id="PTHR33116">
    <property type="entry name" value="REVERSE TRANSCRIPTASE ZINC-BINDING DOMAIN-CONTAINING PROTEIN-RELATED-RELATED"/>
    <property type="match status" value="1"/>
</dbReference>
<gene>
    <name evidence="2" type="ORF">CTI12_AA575570</name>
</gene>
<name>A0A2U1KQV1_ARTAN</name>
<dbReference type="STRING" id="35608.A0A2U1KQV1"/>
<dbReference type="AlphaFoldDB" id="A0A2U1KQV1"/>
<accession>A0A2U1KQV1</accession>
<dbReference type="OrthoDB" id="1380667at2759"/>
<keyword evidence="2" id="KW-0695">RNA-directed DNA polymerase</keyword>
<keyword evidence="2" id="KW-0548">Nucleotidyltransferase</keyword>
<comment type="caution">
    <text evidence="2">The sequence shown here is derived from an EMBL/GenBank/DDBJ whole genome shotgun (WGS) entry which is preliminary data.</text>
</comment>
<sequence>MEKKKFCSVSARICRVGQVWILNRNHFLSPMTLLCDSEFREMEQKVELLSYVMDTDRWRWNEDGNKDFSIQSVKRLLQKNTELQQVGFVLKWVNWVPSKCNIMVWRAEMGRLAVKTELLKRNINVGSLQCNMCDWGDDSVVHLFTACFIAQEVWSAIGKWCRLSPIIAFEVKDLLQLYKEAEGGKWGKIIVHGIIVIACWFIWRARNESVFQEKKTTGRIIIANIKRMSFFWCKHRSKFKDLSWDNWLISPLYMLY</sequence>
<dbReference type="EMBL" id="PKPP01014926">
    <property type="protein sequence ID" value="PWA39128.1"/>
    <property type="molecule type" value="Genomic_DNA"/>
</dbReference>
<dbReference type="GO" id="GO:0003964">
    <property type="term" value="F:RNA-directed DNA polymerase activity"/>
    <property type="evidence" value="ECO:0007669"/>
    <property type="project" value="UniProtKB-KW"/>
</dbReference>
<dbReference type="InterPro" id="IPR026960">
    <property type="entry name" value="RVT-Znf"/>
</dbReference>
<evidence type="ECO:0000259" key="1">
    <source>
        <dbReference type="Pfam" id="PF13966"/>
    </source>
</evidence>
<evidence type="ECO:0000313" key="2">
    <source>
        <dbReference type="EMBL" id="PWA39128.1"/>
    </source>
</evidence>
<protein>
    <submittedName>
        <fullName evidence="2">RNA-directed DNA polymerase, eukaryota, Reverse transcriptase zinc-binding domain protein</fullName>
    </submittedName>
</protein>
<reference evidence="2 3" key="1">
    <citation type="journal article" date="2018" name="Mol. Plant">
        <title>The genome of Artemisia annua provides insight into the evolution of Asteraceae family and artemisinin biosynthesis.</title>
        <authorList>
            <person name="Shen Q."/>
            <person name="Zhang L."/>
            <person name="Liao Z."/>
            <person name="Wang S."/>
            <person name="Yan T."/>
            <person name="Shi P."/>
            <person name="Liu M."/>
            <person name="Fu X."/>
            <person name="Pan Q."/>
            <person name="Wang Y."/>
            <person name="Lv Z."/>
            <person name="Lu X."/>
            <person name="Zhang F."/>
            <person name="Jiang W."/>
            <person name="Ma Y."/>
            <person name="Chen M."/>
            <person name="Hao X."/>
            <person name="Li L."/>
            <person name="Tang Y."/>
            <person name="Lv G."/>
            <person name="Zhou Y."/>
            <person name="Sun X."/>
            <person name="Brodelius P.E."/>
            <person name="Rose J.K.C."/>
            <person name="Tang K."/>
        </authorList>
    </citation>
    <scope>NUCLEOTIDE SEQUENCE [LARGE SCALE GENOMIC DNA]</scope>
    <source>
        <strain evidence="3">cv. Huhao1</strain>
        <tissue evidence="2">Leaf</tissue>
    </source>
</reference>
<dbReference type="Pfam" id="PF13966">
    <property type="entry name" value="zf-RVT"/>
    <property type="match status" value="1"/>
</dbReference>
<dbReference type="PANTHER" id="PTHR33116:SF78">
    <property type="entry name" value="OS12G0587133 PROTEIN"/>
    <property type="match status" value="1"/>
</dbReference>
<evidence type="ECO:0000313" key="3">
    <source>
        <dbReference type="Proteomes" id="UP000245207"/>
    </source>
</evidence>
<keyword evidence="3" id="KW-1185">Reference proteome</keyword>
<feature type="domain" description="Reverse transcriptase zinc-binding" evidence="1">
    <location>
        <begin position="68"/>
        <end position="154"/>
    </location>
</feature>
<proteinExistence type="predicted"/>
<organism evidence="2 3">
    <name type="scientific">Artemisia annua</name>
    <name type="common">Sweet wormwood</name>
    <dbReference type="NCBI Taxonomy" id="35608"/>
    <lineage>
        <taxon>Eukaryota</taxon>
        <taxon>Viridiplantae</taxon>
        <taxon>Streptophyta</taxon>
        <taxon>Embryophyta</taxon>
        <taxon>Tracheophyta</taxon>
        <taxon>Spermatophyta</taxon>
        <taxon>Magnoliopsida</taxon>
        <taxon>eudicotyledons</taxon>
        <taxon>Gunneridae</taxon>
        <taxon>Pentapetalae</taxon>
        <taxon>asterids</taxon>
        <taxon>campanulids</taxon>
        <taxon>Asterales</taxon>
        <taxon>Asteraceae</taxon>
        <taxon>Asteroideae</taxon>
        <taxon>Anthemideae</taxon>
        <taxon>Artemisiinae</taxon>
        <taxon>Artemisia</taxon>
    </lineage>
</organism>